<comment type="caution">
    <text evidence="1">The sequence shown here is derived from an EMBL/GenBank/DDBJ whole genome shotgun (WGS) entry which is preliminary data.</text>
</comment>
<name>A0ABY1QUI3_9BURK</name>
<protein>
    <submittedName>
        <fullName evidence="1">Uncharacterized protein</fullName>
    </submittedName>
</protein>
<evidence type="ECO:0000313" key="1">
    <source>
        <dbReference type="EMBL" id="SMP78272.1"/>
    </source>
</evidence>
<organism evidence="1 2">
    <name type="scientific">Noviherbaspirillum suwonense</name>
    <dbReference type="NCBI Taxonomy" id="1224511"/>
    <lineage>
        <taxon>Bacteria</taxon>
        <taxon>Pseudomonadati</taxon>
        <taxon>Pseudomonadota</taxon>
        <taxon>Betaproteobacteria</taxon>
        <taxon>Burkholderiales</taxon>
        <taxon>Oxalobacteraceae</taxon>
        <taxon>Noviherbaspirillum</taxon>
    </lineage>
</organism>
<evidence type="ECO:0000313" key="2">
    <source>
        <dbReference type="Proteomes" id="UP001158049"/>
    </source>
</evidence>
<dbReference type="Proteomes" id="UP001158049">
    <property type="component" value="Unassembled WGS sequence"/>
</dbReference>
<gene>
    <name evidence="1" type="ORF">SAMN06295970_12844</name>
</gene>
<keyword evidence="2" id="KW-1185">Reference proteome</keyword>
<accession>A0ABY1QUI3</accession>
<reference evidence="1 2" key="1">
    <citation type="submission" date="2017-05" db="EMBL/GenBank/DDBJ databases">
        <authorList>
            <person name="Varghese N."/>
            <person name="Submissions S."/>
        </authorList>
    </citation>
    <scope>NUCLEOTIDE SEQUENCE [LARGE SCALE GENOMIC DNA]</scope>
    <source>
        <strain evidence="1 2">DSM 26001</strain>
    </source>
</reference>
<sequence>MAISTAQLDEMHDRLQALKQSLAGRDQSPDMPMAEDDPLAAMALDCEFPLPSPLTARTLAAEVDRKLDNVAVLMDRAQQHEALPPEMRAAADQENSMLVEDYKEGGVADGA</sequence>
<dbReference type="RefSeq" id="WP_283445075.1">
    <property type="nucleotide sequence ID" value="NZ_FXUL01000028.1"/>
</dbReference>
<proteinExistence type="predicted"/>
<dbReference type="EMBL" id="FXUL01000028">
    <property type="protein sequence ID" value="SMP78272.1"/>
    <property type="molecule type" value="Genomic_DNA"/>
</dbReference>